<feature type="compositionally biased region" description="Basic and acidic residues" evidence="1">
    <location>
        <begin position="59"/>
        <end position="70"/>
    </location>
</feature>
<dbReference type="RefSeq" id="XP_040794569.1">
    <property type="nucleotide sequence ID" value="XM_040927611.1"/>
</dbReference>
<dbReference type="EMBL" id="ML976614">
    <property type="protein sequence ID" value="KAF1852006.1"/>
    <property type="molecule type" value="Genomic_DNA"/>
</dbReference>
<sequence length="256" mass="28504">MQTPSPRKLVKKARYYSHALSDEDKQALIVGEKNHNLKEWTPKDLVNHHESRSALLPHGMEKPDKTHAPADIDQDTQQSQRSLSKLADKENEPTYTETQQSSQSLHDLRSSSMPPPQLPPISLTPLLFPDHPPLELRAVHTRASSSGDYFSRTPGAPSSHPSSGRNSGTSSRVRSPLSKEFQPFQHNPQTTFDAFLAPHKLGKGEAYRDSDNAKKPKTPKNSPVGSPKTSLRRLSKMPSMPSLRKWSPQPDTSAEE</sequence>
<dbReference type="GeneID" id="63844864"/>
<protein>
    <submittedName>
        <fullName evidence="2">Uncharacterized protein</fullName>
    </submittedName>
</protein>
<dbReference type="OrthoDB" id="3769170at2759"/>
<evidence type="ECO:0000313" key="2">
    <source>
        <dbReference type="EMBL" id="KAF1852006.1"/>
    </source>
</evidence>
<feature type="region of interest" description="Disordered" evidence="1">
    <location>
        <begin position="37"/>
        <end position="256"/>
    </location>
</feature>
<dbReference type="Proteomes" id="UP000800039">
    <property type="component" value="Unassembled WGS sequence"/>
</dbReference>
<feature type="compositionally biased region" description="Basic and acidic residues" evidence="1">
    <location>
        <begin position="202"/>
        <end position="214"/>
    </location>
</feature>
<organism evidence="2 3">
    <name type="scientific">Cucurbitaria berberidis CBS 394.84</name>
    <dbReference type="NCBI Taxonomy" id="1168544"/>
    <lineage>
        <taxon>Eukaryota</taxon>
        <taxon>Fungi</taxon>
        <taxon>Dikarya</taxon>
        <taxon>Ascomycota</taxon>
        <taxon>Pezizomycotina</taxon>
        <taxon>Dothideomycetes</taxon>
        <taxon>Pleosporomycetidae</taxon>
        <taxon>Pleosporales</taxon>
        <taxon>Pleosporineae</taxon>
        <taxon>Cucurbitariaceae</taxon>
        <taxon>Cucurbitaria</taxon>
    </lineage>
</organism>
<proteinExistence type="predicted"/>
<keyword evidence="3" id="KW-1185">Reference proteome</keyword>
<feature type="compositionally biased region" description="Polar residues" evidence="1">
    <location>
        <begin position="159"/>
        <end position="173"/>
    </location>
</feature>
<name>A0A9P4LDK9_9PLEO</name>
<dbReference type="AlphaFoldDB" id="A0A9P4LDK9"/>
<feature type="compositionally biased region" description="Basic and acidic residues" evidence="1">
    <location>
        <begin position="37"/>
        <end position="52"/>
    </location>
</feature>
<comment type="caution">
    <text evidence="2">The sequence shown here is derived from an EMBL/GenBank/DDBJ whole genome shotgun (WGS) entry which is preliminary data.</text>
</comment>
<evidence type="ECO:0000313" key="3">
    <source>
        <dbReference type="Proteomes" id="UP000800039"/>
    </source>
</evidence>
<reference evidence="2" key="1">
    <citation type="submission" date="2020-01" db="EMBL/GenBank/DDBJ databases">
        <authorList>
            <consortium name="DOE Joint Genome Institute"/>
            <person name="Haridas S."/>
            <person name="Albert R."/>
            <person name="Binder M."/>
            <person name="Bloem J."/>
            <person name="Labutti K."/>
            <person name="Salamov A."/>
            <person name="Andreopoulos B."/>
            <person name="Baker S.E."/>
            <person name="Barry K."/>
            <person name="Bills G."/>
            <person name="Bluhm B.H."/>
            <person name="Cannon C."/>
            <person name="Castanera R."/>
            <person name="Culley D.E."/>
            <person name="Daum C."/>
            <person name="Ezra D."/>
            <person name="Gonzalez J.B."/>
            <person name="Henrissat B."/>
            <person name="Kuo A."/>
            <person name="Liang C."/>
            <person name="Lipzen A."/>
            <person name="Lutzoni F."/>
            <person name="Magnuson J."/>
            <person name="Mondo S."/>
            <person name="Nolan M."/>
            <person name="Ohm R."/>
            <person name="Pangilinan J."/>
            <person name="Park H.-J."/>
            <person name="Ramirez L."/>
            <person name="Alfaro M."/>
            <person name="Sun H."/>
            <person name="Tritt A."/>
            <person name="Yoshinaga Y."/>
            <person name="Zwiers L.-H."/>
            <person name="Turgeon B.G."/>
            <person name="Goodwin S.B."/>
            <person name="Spatafora J.W."/>
            <person name="Crous P.W."/>
            <person name="Grigoriev I.V."/>
        </authorList>
    </citation>
    <scope>NUCLEOTIDE SEQUENCE</scope>
    <source>
        <strain evidence="2">CBS 394.84</strain>
    </source>
</reference>
<evidence type="ECO:0000256" key="1">
    <source>
        <dbReference type="SAM" id="MobiDB-lite"/>
    </source>
</evidence>
<accession>A0A9P4LDK9</accession>
<gene>
    <name evidence="2" type="ORF">K460DRAFT_269899</name>
</gene>
<feature type="compositionally biased region" description="Polar residues" evidence="1">
    <location>
        <begin position="219"/>
        <end position="229"/>
    </location>
</feature>